<evidence type="ECO:0000313" key="2">
    <source>
        <dbReference type="Proteomes" id="UP000193061"/>
    </source>
</evidence>
<name>A0A1X6YPK7_9RHOB</name>
<proteinExistence type="predicted"/>
<reference evidence="1 2" key="1">
    <citation type="submission" date="2017-03" db="EMBL/GenBank/DDBJ databases">
        <authorList>
            <person name="Afonso C.L."/>
            <person name="Miller P.J."/>
            <person name="Scott M.A."/>
            <person name="Spackman E."/>
            <person name="Goraichik I."/>
            <person name="Dimitrov K.M."/>
            <person name="Suarez D.L."/>
            <person name="Swayne D.E."/>
        </authorList>
    </citation>
    <scope>NUCLEOTIDE SEQUENCE [LARGE SCALE GENOMIC DNA]</scope>
    <source>
        <strain evidence="1 2">CECT 7450</strain>
    </source>
</reference>
<dbReference type="AlphaFoldDB" id="A0A1X6YPK7"/>
<dbReference type="Proteomes" id="UP000193061">
    <property type="component" value="Unassembled WGS sequence"/>
</dbReference>
<sequence>MKQHAYLSLSRHGIYYFRWPLPDTGPKPHTKPNTTRRTLRVSLRTRCPKEAGTLARRLAVYGDTITKHIEASGMNHGELRTKVYDHFKGILEKAKARRNELGPYTGAEKELLVNTIQVYEMDNEDFWDLMKKDFATQQFQSFCSATGVPQEQPRETLWAILDEIRKATIGLNKALLEHDKTFEKYDFDATLSAPWSHPEWARPDPGLNPTEVARGPSETASGPLLSVLFEQRKNEAEQTGQWTLKLVNDYQVWTDLLIELQGDRPCPSPEFLEPMWA</sequence>
<dbReference type="EMBL" id="FWFX01000003">
    <property type="protein sequence ID" value="SLN27382.1"/>
    <property type="molecule type" value="Genomic_DNA"/>
</dbReference>
<protein>
    <submittedName>
        <fullName evidence="1">Uncharacterized protein</fullName>
    </submittedName>
</protein>
<gene>
    <name evidence="1" type="ORF">ROA7450_01093</name>
</gene>
<keyword evidence="2" id="KW-1185">Reference proteome</keyword>
<organism evidence="1 2">
    <name type="scientific">Roseovarius albus</name>
    <dbReference type="NCBI Taxonomy" id="1247867"/>
    <lineage>
        <taxon>Bacteria</taxon>
        <taxon>Pseudomonadati</taxon>
        <taxon>Pseudomonadota</taxon>
        <taxon>Alphaproteobacteria</taxon>
        <taxon>Rhodobacterales</taxon>
        <taxon>Roseobacteraceae</taxon>
        <taxon>Roseovarius</taxon>
    </lineage>
</organism>
<accession>A0A1X6YPK7</accession>
<evidence type="ECO:0000313" key="1">
    <source>
        <dbReference type="EMBL" id="SLN27382.1"/>
    </source>
</evidence>